<dbReference type="Proteomes" id="UP000311919">
    <property type="component" value="Unassembled WGS sequence"/>
</dbReference>
<keyword evidence="1" id="KW-0812">Transmembrane</keyword>
<reference evidence="2 3" key="1">
    <citation type="submission" date="2019-03" db="EMBL/GenBank/DDBJ databases">
        <title>An improved genome assembly of the fluke Schistosoma japonicum.</title>
        <authorList>
            <person name="Hu W."/>
            <person name="Luo F."/>
            <person name="Yin M."/>
            <person name="Mo X."/>
            <person name="Sun C."/>
            <person name="Wu Q."/>
            <person name="Zhu B."/>
            <person name="Xiang M."/>
            <person name="Wang J."/>
            <person name="Wang Y."/>
            <person name="Zhang T."/>
            <person name="Xu B."/>
            <person name="Zheng H."/>
            <person name="Feng Z."/>
        </authorList>
    </citation>
    <scope>NUCLEOTIDE SEQUENCE [LARGE SCALE GENOMIC DNA]</scope>
    <source>
        <strain evidence="2">HuSjv2</strain>
        <tissue evidence="2">Worms</tissue>
    </source>
</reference>
<protein>
    <submittedName>
        <fullName evidence="2">Uncharacterized protein</fullName>
    </submittedName>
</protein>
<evidence type="ECO:0000256" key="1">
    <source>
        <dbReference type="SAM" id="Phobius"/>
    </source>
</evidence>
<sequence length="130" mass="14732">MKEMKHILLFILKPFTPDCDHILCGFHQHCVKSINGNLTCVCDVFYTPKDLNPKIPLDCQFSWVTLLLSLTFSLLSLICILWILVAICKGNLRRKKYSSITSVNHDVTIMASNGSLPSVRSTPYSNMQSR</sequence>
<keyword evidence="1" id="KW-0472">Membrane</keyword>
<name>A0A4Z2DDT3_SCHJA</name>
<dbReference type="AlphaFoldDB" id="A0A4Z2DDT3"/>
<dbReference type="OrthoDB" id="6269332at2759"/>
<evidence type="ECO:0000313" key="3">
    <source>
        <dbReference type="Proteomes" id="UP000311919"/>
    </source>
</evidence>
<gene>
    <name evidence="2" type="ORF">EWB00_001857</name>
</gene>
<proteinExistence type="predicted"/>
<comment type="caution">
    <text evidence="2">The sequence shown here is derived from an EMBL/GenBank/DDBJ whole genome shotgun (WGS) entry which is preliminary data.</text>
</comment>
<feature type="transmembrane region" description="Helical" evidence="1">
    <location>
        <begin position="61"/>
        <end position="87"/>
    </location>
</feature>
<evidence type="ECO:0000313" key="2">
    <source>
        <dbReference type="EMBL" id="TNN14672.1"/>
    </source>
</evidence>
<keyword evidence="3" id="KW-1185">Reference proteome</keyword>
<keyword evidence="1" id="KW-1133">Transmembrane helix</keyword>
<dbReference type="EMBL" id="SKCS01000166">
    <property type="protein sequence ID" value="TNN14672.1"/>
    <property type="molecule type" value="Genomic_DNA"/>
</dbReference>
<organism evidence="2 3">
    <name type="scientific">Schistosoma japonicum</name>
    <name type="common">Blood fluke</name>
    <dbReference type="NCBI Taxonomy" id="6182"/>
    <lineage>
        <taxon>Eukaryota</taxon>
        <taxon>Metazoa</taxon>
        <taxon>Spiralia</taxon>
        <taxon>Lophotrochozoa</taxon>
        <taxon>Platyhelminthes</taxon>
        <taxon>Trematoda</taxon>
        <taxon>Digenea</taxon>
        <taxon>Strigeidida</taxon>
        <taxon>Schistosomatoidea</taxon>
        <taxon>Schistosomatidae</taxon>
        <taxon>Schistosoma</taxon>
    </lineage>
</organism>
<accession>A0A4Z2DDT3</accession>